<dbReference type="InterPro" id="IPR011067">
    <property type="entry name" value="Plasmid_toxin/cell-grow_inhib"/>
</dbReference>
<dbReference type="GO" id="GO:0003677">
    <property type="term" value="F:DNA binding"/>
    <property type="evidence" value="ECO:0007669"/>
    <property type="project" value="InterPro"/>
</dbReference>
<accession>A0A1H3A5J9</accession>
<keyword evidence="3" id="KW-1185">Reference proteome</keyword>
<dbReference type="Proteomes" id="UP000198816">
    <property type="component" value="Unassembled WGS sequence"/>
</dbReference>
<dbReference type="STRING" id="1058.SAMN05421783_11880"/>
<comment type="function">
    <text evidence="1">Toxic component of a type II toxin-antitoxin (TA) system.</text>
</comment>
<dbReference type="EC" id="3.1.-.-" evidence="1"/>
<evidence type="ECO:0000256" key="1">
    <source>
        <dbReference type="PIRNR" id="PIRNR033490"/>
    </source>
</evidence>
<organism evidence="2 3">
    <name type="scientific">Thiocapsa roseopersicina</name>
    <dbReference type="NCBI Taxonomy" id="1058"/>
    <lineage>
        <taxon>Bacteria</taxon>
        <taxon>Pseudomonadati</taxon>
        <taxon>Pseudomonadota</taxon>
        <taxon>Gammaproteobacteria</taxon>
        <taxon>Chromatiales</taxon>
        <taxon>Chromatiaceae</taxon>
        <taxon>Thiocapsa</taxon>
    </lineage>
</organism>
<dbReference type="GO" id="GO:0016787">
    <property type="term" value="F:hydrolase activity"/>
    <property type="evidence" value="ECO:0007669"/>
    <property type="project" value="UniProtKB-KW"/>
</dbReference>
<dbReference type="InterPro" id="IPR003477">
    <property type="entry name" value="PemK-like"/>
</dbReference>
<sequence length="114" mass="13002">MMRRGEVWVANLNPPRGREIGKIRPVLVMQSDELNAATTPMVVCLPLTSQVYPGFRRWRVTLAARERLLKPCQVITDQPRTIDRERFGEGPLTALTDDEMAEVERGLRAVLGMW</sequence>
<reference evidence="3" key="1">
    <citation type="submission" date="2016-10" db="EMBL/GenBank/DDBJ databases">
        <authorList>
            <person name="Varghese N."/>
            <person name="Submissions S."/>
        </authorList>
    </citation>
    <scope>NUCLEOTIDE SEQUENCE [LARGE SCALE GENOMIC DNA]</scope>
    <source>
        <strain evidence="3">DSM 217</strain>
    </source>
</reference>
<dbReference type="GO" id="GO:0006402">
    <property type="term" value="P:mRNA catabolic process"/>
    <property type="evidence" value="ECO:0007669"/>
    <property type="project" value="TreeGrafter"/>
</dbReference>
<dbReference type="SUPFAM" id="SSF50118">
    <property type="entry name" value="Cell growth inhibitor/plasmid maintenance toxic component"/>
    <property type="match status" value="1"/>
</dbReference>
<dbReference type="PANTHER" id="PTHR33988">
    <property type="entry name" value="ENDORIBONUCLEASE MAZF-RELATED"/>
    <property type="match status" value="1"/>
</dbReference>
<dbReference type="AlphaFoldDB" id="A0A1H3A5J9"/>
<dbReference type="GO" id="GO:0016075">
    <property type="term" value="P:rRNA catabolic process"/>
    <property type="evidence" value="ECO:0007669"/>
    <property type="project" value="TreeGrafter"/>
</dbReference>
<evidence type="ECO:0000313" key="3">
    <source>
        <dbReference type="Proteomes" id="UP000198816"/>
    </source>
</evidence>
<dbReference type="EMBL" id="FNNZ01000018">
    <property type="protein sequence ID" value="SDX25032.1"/>
    <property type="molecule type" value="Genomic_DNA"/>
</dbReference>
<dbReference type="GO" id="GO:0004521">
    <property type="term" value="F:RNA endonuclease activity"/>
    <property type="evidence" value="ECO:0007669"/>
    <property type="project" value="TreeGrafter"/>
</dbReference>
<comment type="similarity">
    <text evidence="1">Belongs to the PemK/MazF family.</text>
</comment>
<gene>
    <name evidence="2" type="ORF">SAMN05421783_11880</name>
</gene>
<evidence type="ECO:0000313" key="2">
    <source>
        <dbReference type="EMBL" id="SDX25032.1"/>
    </source>
</evidence>
<dbReference type="Gene3D" id="2.30.30.110">
    <property type="match status" value="1"/>
</dbReference>
<protein>
    <recommendedName>
        <fullName evidence="1">mRNA interferase</fullName>
        <ecNumber evidence="1">3.1.-.-</ecNumber>
    </recommendedName>
</protein>
<keyword evidence="1" id="KW-0378">Hydrolase</keyword>
<name>A0A1H3A5J9_THIRO</name>
<dbReference type="Pfam" id="PF02452">
    <property type="entry name" value="PemK_toxin"/>
    <property type="match status" value="1"/>
</dbReference>
<keyword evidence="1" id="KW-0255">Endonuclease</keyword>
<dbReference type="RefSeq" id="WP_175534679.1">
    <property type="nucleotide sequence ID" value="NZ_FNNZ01000018.1"/>
</dbReference>
<keyword evidence="1" id="KW-0540">Nuclease</keyword>
<proteinExistence type="inferred from homology"/>
<dbReference type="PIRSF" id="PIRSF033490">
    <property type="entry name" value="MazF"/>
    <property type="match status" value="1"/>
</dbReference>